<dbReference type="Pfam" id="PF00990">
    <property type="entry name" value="GGDEF"/>
    <property type="match status" value="1"/>
</dbReference>
<accession>A0A4V6DWF7</accession>
<dbReference type="PANTHER" id="PTHR45138:SF9">
    <property type="entry name" value="DIGUANYLATE CYCLASE DGCM-RELATED"/>
    <property type="match status" value="1"/>
</dbReference>
<feature type="domain" description="Response regulatory" evidence="4">
    <location>
        <begin position="4"/>
        <end position="116"/>
    </location>
</feature>
<proteinExistence type="predicted"/>
<reference evidence="6 7" key="1">
    <citation type="submission" date="2018-05" db="EMBL/GenBank/DDBJ databases">
        <title>Novel Campyloabacter and Helicobacter Species and Strains.</title>
        <authorList>
            <person name="Mannion A.J."/>
            <person name="Shen Z."/>
            <person name="Fox J.G."/>
        </authorList>
    </citation>
    <scope>NUCLEOTIDE SEQUENCE [LARGE SCALE GENOMIC DNA]</scope>
    <source>
        <strain evidence="7">MIT17-664</strain>
    </source>
</reference>
<dbReference type="SUPFAM" id="SSF52172">
    <property type="entry name" value="CheY-like"/>
    <property type="match status" value="2"/>
</dbReference>
<dbReference type="InterPro" id="IPR011006">
    <property type="entry name" value="CheY-like_superfamily"/>
</dbReference>
<feature type="modified residue" description="4-aspartylphosphate" evidence="3">
    <location>
        <position position="174"/>
    </location>
</feature>
<dbReference type="InterPro" id="IPR043128">
    <property type="entry name" value="Rev_trsase/Diguanyl_cyclase"/>
</dbReference>
<evidence type="ECO:0000256" key="2">
    <source>
        <dbReference type="ARBA" id="ARBA00034247"/>
    </source>
</evidence>
<gene>
    <name evidence="6" type="ORF">CQA69_00250</name>
</gene>
<dbReference type="RefSeq" id="WP_137619837.1">
    <property type="nucleotide sequence ID" value="NZ_NXLZ01000001.1"/>
</dbReference>
<dbReference type="SMART" id="SM00267">
    <property type="entry name" value="GGDEF"/>
    <property type="match status" value="1"/>
</dbReference>
<dbReference type="GO" id="GO:0000160">
    <property type="term" value="P:phosphorelay signal transduction system"/>
    <property type="evidence" value="ECO:0007669"/>
    <property type="project" value="InterPro"/>
</dbReference>
<dbReference type="AlphaFoldDB" id="A0A4V6DWF7"/>
<evidence type="ECO:0000256" key="3">
    <source>
        <dbReference type="PROSITE-ProRule" id="PRU00169"/>
    </source>
</evidence>
<keyword evidence="7" id="KW-1185">Reference proteome</keyword>
<evidence type="ECO:0000259" key="4">
    <source>
        <dbReference type="PROSITE" id="PS50110"/>
    </source>
</evidence>
<dbReference type="PROSITE" id="PS50887">
    <property type="entry name" value="GGDEF"/>
    <property type="match status" value="1"/>
</dbReference>
<dbReference type="EC" id="2.7.7.65" evidence="1"/>
<dbReference type="SMART" id="SM00448">
    <property type="entry name" value="REC"/>
    <property type="match status" value="2"/>
</dbReference>
<dbReference type="PROSITE" id="PS50110">
    <property type="entry name" value="RESPONSE_REGULATORY"/>
    <property type="match status" value="2"/>
</dbReference>
<comment type="caution">
    <text evidence="6">The sequence shown here is derived from an EMBL/GenBank/DDBJ whole genome shotgun (WGS) entry which is preliminary data.</text>
</comment>
<comment type="caution">
    <text evidence="3">Lacks conserved residue(s) required for the propagation of feature annotation.</text>
</comment>
<dbReference type="EMBL" id="NXLZ01000001">
    <property type="protein sequence ID" value="TKX31982.1"/>
    <property type="molecule type" value="Genomic_DNA"/>
</dbReference>
<dbReference type="SUPFAM" id="SSF55073">
    <property type="entry name" value="Nucleotide cyclase"/>
    <property type="match status" value="1"/>
</dbReference>
<evidence type="ECO:0000259" key="5">
    <source>
        <dbReference type="PROSITE" id="PS50887"/>
    </source>
</evidence>
<dbReference type="GO" id="GO:0052621">
    <property type="term" value="F:diguanylate cyclase activity"/>
    <property type="evidence" value="ECO:0007669"/>
    <property type="project" value="UniProtKB-EC"/>
</dbReference>
<organism evidence="6 7">
    <name type="scientific">Campylobacter estrildidarum</name>
    <dbReference type="NCBI Taxonomy" id="2510189"/>
    <lineage>
        <taxon>Bacteria</taxon>
        <taxon>Pseudomonadati</taxon>
        <taxon>Campylobacterota</taxon>
        <taxon>Epsilonproteobacteria</taxon>
        <taxon>Campylobacterales</taxon>
        <taxon>Campylobacteraceae</taxon>
        <taxon>Campylobacter</taxon>
    </lineage>
</organism>
<feature type="domain" description="GGDEF" evidence="5">
    <location>
        <begin position="283"/>
        <end position="414"/>
    </location>
</feature>
<feature type="domain" description="Response regulatory" evidence="4">
    <location>
        <begin position="124"/>
        <end position="240"/>
    </location>
</feature>
<dbReference type="InterPro" id="IPR029787">
    <property type="entry name" value="Nucleotide_cyclase"/>
</dbReference>
<dbReference type="Gene3D" id="3.30.70.270">
    <property type="match status" value="1"/>
</dbReference>
<dbReference type="NCBIfam" id="TIGR00254">
    <property type="entry name" value="GGDEF"/>
    <property type="match status" value="1"/>
</dbReference>
<evidence type="ECO:0000313" key="6">
    <source>
        <dbReference type="EMBL" id="TKX31982.1"/>
    </source>
</evidence>
<name>A0A4V6DWF7_9BACT</name>
<dbReference type="Gene3D" id="3.40.50.2300">
    <property type="match status" value="2"/>
</dbReference>
<sequence>MSKKVLIVDHNKMLAKLLAKKIQTALNYEVDTVFSYAEVKELSSSEYCLVFAELYLTDAPNGEVVDYLLEKKMPVTVLTANNDKAVRDKFIEKDILEYIFKESETCIDEIIESISKLERYSETKIILALSKLPERNEIKKILTQRHFKVLAAAHGEEAMSYLNDNSDVRLVIADVNMPVISGSELLNEIRARYSEDELGVILLGEKNDILESDLFKNGVNEYLIKPIKKESFNCRLDRCLVYMDNMKFLNTYNNLDPVSGVKNYEALMDSVENYLNEIMIKEEEFALAFLDIDDLKILNEKYGHSVGDEIIKICANEIVNEVKGRDIVGRFSPEKICILLKNISNEKVVKILSRIRVNIKKVGILVNLDEVFFTVSIGVVFGKNKDKLDVLVEKATSALTQAKSNGKDRVEVCS</sequence>
<dbReference type="InterPro" id="IPR000160">
    <property type="entry name" value="GGDEF_dom"/>
</dbReference>
<evidence type="ECO:0000256" key="1">
    <source>
        <dbReference type="ARBA" id="ARBA00012528"/>
    </source>
</evidence>
<dbReference type="PANTHER" id="PTHR45138">
    <property type="entry name" value="REGULATORY COMPONENTS OF SENSORY TRANSDUCTION SYSTEM"/>
    <property type="match status" value="1"/>
</dbReference>
<comment type="catalytic activity">
    <reaction evidence="2">
        <text>2 GTP = 3',3'-c-di-GMP + 2 diphosphate</text>
        <dbReference type="Rhea" id="RHEA:24898"/>
        <dbReference type="ChEBI" id="CHEBI:33019"/>
        <dbReference type="ChEBI" id="CHEBI:37565"/>
        <dbReference type="ChEBI" id="CHEBI:58805"/>
        <dbReference type="EC" id="2.7.7.65"/>
    </reaction>
</comment>
<evidence type="ECO:0000313" key="7">
    <source>
        <dbReference type="Proteomes" id="UP000308838"/>
    </source>
</evidence>
<dbReference type="InterPro" id="IPR050469">
    <property type="entry name" value="Diguanylate_Cyclase"/>
</dbReference>
<dbReference type="Proteomes" id="UP000308838">
    <property type="component" value="Unassembled WGS sequence"/>
</dbReference>
<dbReference type="Pfam" id="PF00072">
    <property type="entry name" value="Response_reg"/>
    <property type="match status" value="1"/>
</dbReference>
<dbReference type="InterPro" id="IPR001789">
    <property type="entry name" value="Sig_transdc_resp-reg_receiver"/>
</dbReference>
<dbReference type="CDD" id="cd01949">
    <property type="entry name" value="GGDEF"/>
    <property type="match status" value="1"/>
</dbReference>
<keyword evidence="3" id="KW-0597">Phosphoprotein</keyword>
<dbReference type="OrthoDB" id="9778432at2"/>
<protein>
    <recommendedName>
        <fullName evidence="1">diguanylate cyclase</fullName>
        <ecNumber evidence="1">2.7.7.65</ecNumber>
    </recommendedName>
</protein>